<proteinExistence type="predicted"/>
<dbReference type="EMBL" id="CP003075">
    <property type="protein sequence ID" value="AEQ52122.1"/>
    <property type="molecule type" value="Genomic_DNA"/>
</dbReference>
<dbReference type="InterPro" id="IPR036388">
    <property type="entry name" value="WH-like_DNA-bd_sf"/>
</dbReference>
<dbReference type="PROSITE" id="PS50995">
    <property type="entry name" value="HTH_MARR_2"/>
    <property type="match status" value="1"/>
</dbReference>
<dbReference type="HOGENOM" id="CLU_083287_18_7_5"/>
<evidence type="ECO:0000256" key="3">
    <source>
        <dbReference type="ARBA" id="ARBA00023163"/>
    </source>
</evidence>
<evidence type="ECO:0000256" key="2">
    <source>
        <dbReference type="ARBA" id="ARBA00023125"/>
    </source>
</evidence>
<sequence length="147" mass="16447">MQRYVSEGYLANWAARLFFQAMDRAIRPQGLTPAYVPVLLTISDQGEVTQSELATAIAIEQPTMAGTLARMERDGLVERRTHARDRRKSLIRLTAQGREKIKVVRAAVSAINAQAVDGFSEEERKVYRALMRRIIDNLGGVSADDQD</sequence>
<dbReference type="PANTHER" id="PTHR42756">
    <property type="entry name" value="TRANSCRIPTIONAL REGULATOR, MARR"/>
    <property type="match status" value="1"/>
</dbReference>
<keyword evidence="2" id="KW-0238">DNA-binding</keyword>
<dbReference type="KEGG" id="phl:KKY_2113"/>
<organism evidence="5 6">
    <name type="scientific">Pelagibacterium halotolerans (strain DSM 22347 / JCM 15775 / CGMCC 1.7692 / B2)</name>
    <dbReference type="NCBI Taxonomy" id="1082931"/>
    <lineage>
        <taxon>Bacteria</taxon>
        <taxon>Pseudomonadati</taxon>
        <taxon>Pseudomonadota</taxon>
        <taxon>Alphaproteobacteria</taxon>
        <taxon>Hyphomicrobiales</taxon>
        <taxon>Devosiaceae</taxon>
        <taxon>Pelagibacterium</taxon>
    </lineage>
</organism>
<dbReference type="SMART" id="SM00347">
    <property type="entry name" value="HTH_MARR"/>
    <property type="match status" value="1"/>
</dbReference>
<gene>
    <name evidence="5" type="ordered locus">KKY_2113</name>
</gene>
<accession>G4RGT3</accession>
<protein>
    <submittedName>
        <fullName evidence="5">Transcriptional regulator, MarR family</fullName>
    </submittedName>
</protein>
<evidence type="ECO:0000256" key="1">
    <source>
        <dbReference type="ARBA" id="ARBA00023015"/>
    </source>
</evidence>
<dbReference type="AlphaFoldDB" id="G4RGT3"/>
<keyword evidence="6" id="KW-1185">Reference proteome</keyword>
<keyword evidence="1" id="KW-0805">Transcription regulation</keyword>
<dbReference type="GO" id="GO:0003677">
    <property type="term" value="F:DNA binding"/>
    <property type="evidence" value="ECO:0007669"/>
    <property type="project" value="UniProtKB-KW"/>
</dbReference>
<dbReference type="Proteomes" id="UP000008850">
    <property type="component" value="Chromosome"/>
</dbReference>
<dbReference type="Pfam" id="PF12802">
    <property type="entry name" value="MarR_2"/>
    <property type="match status" value="1"/>
</dbReference>
<dbReference type="STRING" id="1082931.KKY_2113"/>
<evidence type="ECO:0000313" key="6">
    <source>
        <dbReference type="Proteomes" id="UP000008850"/>
    </source>
</evidence>
<dbReference type="InterPro" id="IPR000835">
    <property type="entry name" value="HTH_MarR-typ"/>
</dbReference>
<reference evidence="5 6" key="1">
    <citation type="journal article" date="2012" name="J. Bacteriol.">
        <title>Complete genome sequence of Pelagibacterium halotolerans B2T.</title>
        <authorList>
            <person name="Huo Y.Y."/>
            <person name="Cheng H."/>
            <person name="Han X.F."/>
            <person name="Jiang X.W."/>
            <person name="Sun C."/>
            <person name="Zhang X.Q."/>
            <person name="Zhu X.F."/>
            <person name="Liu Y.F."/>
            <person name="Li P.F."/>
            <person name="Ni P.X."/>
            <person name="Wu M."/>
        </authorList>
    </citation>
    <scope>NUCLEOTIDE SEQUENCE [LARGE SCALE GENOMIC DNA]</scope>
    <source>
        <strain evidence="6">DSM 22347 / JCM 15775 / CGMCC 1.7692 / B2</strain>
    </source>
</reference>
<feature type="domain" description="HTH marR-type" evidence="4">
    <location>
        <begin position="1"/>
        <end position="136"/>
    </location>
</feature>
<keyword evidence="3" id="KW-0804">Transcription</keyword>
<dbReference type="PROSITE" id="PS01117">
    <property type="entry name" value="HTH_MARR_1"/>
    <property type="match status" value="1"/>
</dbReference>
<evidence type="ECO:0000259" key="4">
    <source>
        <dbReference type="PROSITE" id="PS50995"/>
    </source>
</evidence>
<dbReference type="InterPro" id="IPR023187">
    <property type="entry name" value="Tscrpt_reg_MarR-type_CS"/>
</dbReference>
<dbReference type="InterPro" id="IPR036390">
    <property type="entry name" value="WH_DNA-bd_sf"/>
</dbReference>
<dbReference type="SUPFAM" id="SSF46785">
    <property type="entry name" value="Winged helix' DNA-binding domain"/>
    <property type="match status" value="1"/>
</dbReference>
<dbReference type="PRINTS" id="PR00598">
    <property type="entry name" value="HTHMARR"/>
</dbReference>
<dbReference type="PANTHER" id="PTHR42756:SF1">
    <property type="entry name" value="TRANSCRIPTIONAL REPRESSOR OF EMRAB OPERON"/>
    <property type="match status" value="1"/>
</dbReference>
<dbReference type="eggNOG" id="COG1846">
    <property type="taxonomic scope" value="Bacteria"/>
</dbReference>
<name>G4RGT3_PELHB</name>
<dbReference type="Gene3D" id="1.10.10.10">
    <property type="entry name" value="Winged helix-like DNA-binding domain superfamily/Winged helix DNA-binding domain"/>
    <property type="match status" value="1"/>
</dbReference>
<dbReference type="GO" id="GO:0003700">
    <property type="term" value="F:DNA-binding transcription factor activity"/>
    <property type="evidence" value="ECO:0007669"/>
    <property type="project" value="InterPro"/>
</dbReference>
<evidence type="ECO:0000313" key="5">
    <source>
        <dbReference type="EMBL" id="AEQ52122.1"/>
    </source>
</evidence>
<dbReference type="RefSeq" id="WP_014131271.1">
    <property type="nucleotide sequence ID" value="NC_016078.1"/>
</dbReference>